<evidence type="ECO:0000313" key="2">
    <source>
        <dbReference type="Proteomes" id="UP001161247"/>
    </source>
</evidence>
<evidence type="ECO:0000313" key="1">
    <source>
        <dbReference type="EMBL" id="CAI9108282.1"/>
    </source>
</evidence>
<dbReference type="PANTHER" id="PTHR33103:SF19">
    <property type="entry name" value="OS09G0544700 PROTEIN"/>
    <property type="match status" value="1"/>
</dbReference>
<dbReference type="Pfam" id="PF05056">
    <property type="entry name" value="DUF674"/>
    <property type="match status" value="1"/>
</dbReference>
<keyword evidence="2" id="KW-1185">Reference proteome</keyword>
<dbReference type="Proteomes" id="UP001161247">
    <property type="component" value="Chromosome 6"/>
</dbReference>
<organism evidence="1 2">
    <name type="scientific">Oldenlandia corymbosa var. corymbosa</name>
    <dbReference type="NCBI Taxonomy" id="529605"/>
    <lineage>
        <taxon>Eukaryota</taxon>
        <taxon>Viridiplantae</taxon>
        <taxon>Streptophyta</taxon>
        <taxon>Embryophyta</taxon>
        <taxon>Tracheophyta</taxon>
        <taxon>Spermatophyta</taxon>
        <taxon>Magnoliopsida</taxon>
        <taxon>eudicotyledons</taxon>
        <taxon>Gunneridae</taxon>
        <taxon>Pentapetalae</taxon>
        <taxon>asterids</taxon>
        <taxon>lamiids</taxon>
        <taxon>Gentianales</taxon>
        <taxon>Rubiaceae</taxon>
        <taxon>Rubioideae</taxon>
        <taxon>Spermacoceae</taxon>
        <taxon>Hedyotis-Oldenlandia complex</taxon>
        <taxon>Oldenlandia</taxon>
    </lineage>
</organism>
<proteinExistence type="predicted"/>
<accession>A0AAV1DNK7</accession>
<protein>
    <submittedName>
        <fullName evidence="1">OLC1v1007851C1</fullName>
    </submittedName>
</protein>
<dbReference type="InterPro" id="IPR007750">
    <property type="entry name" value="DUF674"/>
</dbReference>
<sequence length="88" mass="10063">MAANSSQITLKLLVDTKSKRVLFAEPGKDAVDFLFHILTLPMGTVIRLLTKQKWWVALETYMTASEFLTKHTSTKPRQRKPSRTENLS</sequence>
<dbReference type="EMBL" id="OX459123">
    <property type="protein sequence ID" value="CAI9108282.1"/>
    <property type="molecule type" value="Genomic_DNA"/>
</dbReference>
<reference evidence="1" key="1">
    <citation type="submission" date="2023-03" db="EMBL/GenBank/DDBJ databases">
        <authorList>
            <person name="Julca I."/>
        </authorList>
    </citation>
    <scope>NUCLEOTIDE SEQUENCE</scope>
</reference>
<dbReference type="PANTHER" id="PTHR33103">
    <property type="entry name" value="OS01G0153900 PROTEIN"/>
    <property type="match status" value="1"/>
</dbReference>
<name>A0AAV1DNK7_OLDCO</name>
<gene>
    <name evidence="1" type="ORF">OLC1_LOCUS16391</name>
</gene>
<dbReference type="AlphaFoldDB" id="A0AAV1DNK7"/>